<evidence type="ECO:0000313" key="2">
    <source>
        <dbReference type="Proteomes" id="UP000238479"/>
    </source>
</evidence>
<dbReference type="Proteomes" id="UP000238479">
    <property type="component" value="Chromosome 3"/>
</dbReference>
<accession>A0A2P6R7E5</accession>
<gene>
    <name evidence="1" type="ORF">RchiOBHm_Chr3g0456801</name>
</gene>
<protein>
    <submittedName>
        <fullName evidence="1">Uncharacterized protein</fullName>
    </submittedName>
</protein>
<proteinExistence type="predicted"/>
<reference evidence="1 2" key="1">
    <citation type="journal article" date="2018" name="Nat. Genet.">
        <title>The Rosa genome provides new insights in the design of modern roses.</title>
        <authorList>
            <person name="Bendahmane M."/>
        </authorList>
    </citation>
    <scope>NUCLEOTIDE SEQUENCE [LARGE SCALE GENOMIC DNA]</scope>
    <source>
        <strain evidence="2">cv. Old Blush</strain>
    </source>
</reference>
<dbReference type="EMBL" id="PDCK01000041">
    <property type="protein sequence ID" value="PRQ42358.1"/>
    <property type="molecule type" value="Genomic_DNA"/>
</dbReference>
<evidence type="ECO:0000313" key="1">
    <source>
        <dbReference type="EMBL" id="PRQ42358.1"/>
    </source>
</evidence>
<organism evidence="1 2">
    <name type="scientific">Rosa chinensis</name>
    <name type="common">China rose</name>
    <dbReference type="NCBI Taxonomy" id="74649"/>
    <lineage>
        <taxon>Eukaryota</taxon>
        <taxon>Viridiplantae</taxon>
        <taxon>Streptophyta</taxon>
        <taxon>Embryophyta</taxon>
        <taxon>Tracheophyta</taxon>
        <taxon>Spermatophyta</taxon>
        <taxon>Magnoliopsida</taxon>
        <taxon>eudicotyledons</taxon>
        <taxon>Gunneridae</taxon>
        <taxon>Pentapetalae</taxon>
        <taxon>rosids</taxon>
        <taxon>fabids</taxon>
        <taxon>Rosales</taxon>
        <taxon>Rosaceae</taxon>
        <taxon>Rosoideae</taxon>
        <taxon>Rosoideae incertae sedis</taxon>
        <taxon>Rosa</taxon>
    </lineage>
</organism>
<sequence>MVVGDCGGVCWYPVDGGVYWVSVPNRIGPGRHPDLVTWVVTAMGGGYPGRAATGVVAAARAFMLQGVEMGLGLVVLVGLGSPLDHD</sequence>
<keyword evidence="2" id="KW-1185">Reference proteome</keyword>
<name>A0A2P6R7E5_ROSCH</name>
<dbReference type="Gramene" id="PRQ42358">
    <property type="protein sequence ID" value="PRQ42358"/>
    <property type="gene ID" value="RchiOBHm_Chr3g0456801"/>
</dbReference>
<comment type="caution">
    <text evidence="1">The sequence shown here is derived from an EMBL/GenBank/DDBJ whole genome shotgun (WGS) entry which is preliminary data.</text>
</comment>
<dbReference type="AlphaFoldDB" id="A0A2P6R7E5"/>